<keyword evidence="1" id="KW-1133">Transmembrane helix</keyword>
<comment type="caution">
    <text evidence="2">The sequence shown here is derived from an EMBL/GenBank/DDBJ whole genome shotgun (WGS) entry which is preliminary data.</text>
</comment>
<accession>A0A8H3EE34</accession>
<evidence type="ECO:0000256" key="1">
    <source>
        <dbReference type="SAM" id="Phobius"/>
    </source>
</evidence>
<evidence type="ECO:0000313" key="2">
    <source>
        <dbReference type="EMBL" id="CAF9903945.1"/>
    </source>
</evidence>
<feature type="transmembrane region" description="Helical" evidence="1">
    <location>
        <begin position="27"/>
        <end position="50"/>
    </location>
</feature>
<dbReference type="Proteomes" id="UP000664521">
    <property type="component" value="Unassembled WGS sequence"/>
</dbReference>
<dbReference type="OrthoDB" id="5426130at2759"/>
<proteinExistence type="predicted"/>
<keyword evidence="1" id="KW-0812">Transmembrane</keyword>
<keyword evidence="1" id="KW-0472">Membrane</keyword>
<gene>
    <name evidence="2" type="ORF">HETSPECPRED_003252</name>
</gene>
<evidence type="ECO:0000313" key="3">
    <source>
        <dbReference type="Proteomes" id="UP000664521"/>
    </source>
</evidence>
<sequence length="431" mass="49368">MLENPEGYFLSSLKIFGRCWSILKKPLAIITALMLTWIILLNIFATLYTVTHESFLNTFCPTKLPIVRNMLCIGWDQRQTQRTANRHSSSNFSAPFTAYFKNEDKSLSYLLPHYLVHLESSMRSFRASLPESEYSSEEQELFYQELSTYIGQSAITIRNSQDFYAHITGTIHLHISDTSRLVRELNRTGFSSSIRLQVDGSLAQSMAFFNSYGMVYLIGGLEPFKRDISGTINVQAIEFMHAHMSALSERLREDIYIITSLQQSLGYLGGISSAIEQHVSRCVTENNKDLLRRSVWTGLAEKLRQTIPGYQMEQRGLWLGDIQPVIKHVSRFLNEVASELNAARLFCQNFKEDIGREATAAIAGWEPADWIDQHGKKLAEGIEALEPELKIFRKEKLEFDENIFARGRKAAESRFRSRIFHLDQGKIALQR</sequence>
<name>A0A8H3EE34_9LECA</name>
<organism evidence="2 3">
    <name type="scientific">Heterodermia speciosa</name>
    <dbReference type="NCBI Taxonomy" id="116794"/>
    <lineage>
        <taxon>Eukaryota</taxon>
        <taxon>Fungi</taxon>
        <taxon>Dikarya</taxon>
        <taxon>Ascomycota</taxon>
        <taxon>Pezizomycotina</taxon>
        <taxon>Lecanoromycetes</taxon>
        <taxon>OSLEUM clade</taxon>
        <taxon>Lecanoromycetidae</taxon>
        <taxon>Caliciales</taxon>
        <taxon>Physciaceae</taxon>
        <taxon>Heterodermia</taxon>
    </lineage>
</organism>
<dbReference type="EMBL" id="CAJPDS010000002">
    <property type="protein sequence ID" value="CAF9903945.1"/>
    <property type="molecule type" value="Genomic_DNA"/>
</dbReference>
<protein>
    <submittedName>
        <fullName evidence="2">Uncharacterized protein</fullName>
    </submittedName>
</protein>
<reference evidence="2" key="1">
    <citation type="submission" date="2021-03" db="EMBL/GenBank/DDBJ databases">
        <authorList>
            <person name="Tagirdzhanova G."/>
        </authorList>
    </citation>
    <scope>NUCLEOTIDE SEQUENCE</scope>
</reference>
<keyword evidence="3" id="KW-1185">Reference proteome</keyword>
<dbReference type="AlphaFoldDB" id="A0A8H3EE34"/>